<comment type="subcellular location">
    <subcellularLocation>
        <location evidence="1">Cell membrane</location>
        <topology evidence="1">Single-pass membrane protein</topology>
    </subcellularLocation>
</comment>
<dbReference type="SUPFAM" id="SSF52743">
    <property type="entry name" value="Subtilisin-like"/>
    <property type="match status" value="1"/>
</dbReference>
<evidence type="ECO:0000256" key="6">
    <source>
        <dbReference type="ARBA" id="ARBA00022801"/>
    </source>
</evidence>
<dbReference type="InterPro" id="IPR023827">
    <property type="entry name" value="Peptidase_S8_Asp-AS"/>
</dbReference>
<dbReference type="Gene3D" id="3.40.50.200">
    <property type="entry name" value="Peptidase S8/S53 domain"/>
    <property type="match status" value="1"/>
</dbReference>
<feature type="active site" description="Charge relay system" evidence="10">
    <location>
        <position position="99"/>
    </location>
</feature>
<dbReference type="Proteomes" id="UP000034150">
    <property type="component" value="Unassembled WGS sequence"/>
</dbReference>
<dbReference type="InterPro" id="IPR000209">
    <property type="entry name" value="Peptidase_S8/S53_dom"/>
</dbReference>
<keyword evidence="16" id="KW-1185">Reference proteome</keyword>
<keyword evidence="9 12" id="KW-0472">Membrane</keyword>
<dbReference type="NCBIfam" id="TIGR03921">
    <property type="entry name" value="T7SS_mycosin"/>
    <property type="match status" value="1"/>
</dbReference>
<comment type="similarity">
    <text evidence="2 10">Belongs to the peptidase S8 family.</text>
</comment>
<dbReference type="PROSITE" id="PS00136">
    <property type="entry name" value="SUBTILASE_ASP"/>
    <property type="match status" value="1"/>
</dbReference>
<evidence type="ECO:0000256" key="5">
    <source>
        <dbReference type="ARBA" id="ARBA00022692"/>
    </source>
</evidence>
<dbReference type="OrthoDB" id="9798386at2"/>
<feature type="chain" id="PRO_5005635549" evidence="13">
    <location>
        <begin position="30"/>
        <end position="464"/>
    </location>
</feature>
<feature type="signal peptide" evidence="13">
    <location>
        <begin position="1"/>
        <end position="29"/>
    </location>
</feature>
<feature type="transmembrane region" description="Helical" evidence="12">
    <location>
        <begin position="435"/>
        <end position="458"/>
    </location>
</feature>
<dbReference type="PANTHER" id="PTHR43806">
    <property type="entry name" value="PEPTIDASE S8"/>
    <property type="match status" value="1"/>
</dbReference>
<evidence type="ECO:0000313" key="15">
    <source>
        <dbReference type="EMBL" id="KKF00442.1"/>
    </source>
</evidence>
<evidence type="ECO:0000256" key="4">
    <source>
        <dbReference type="ARBA" id="ARBA00022670"/>
    </source>
</evidence>
<gene>
    <name evidence="15" type="ORF">WN67_18810</name>
</gene>
<dbReference type="InterPro" id="IPR036852">
    <property type="entry name" value="Peptidase_S8/S53_dom_sf"/>
</dbReference>
<organism evidence="15 16">
    <name type="scientific">Mycolicibacterium obuense</name>
    <dbReference type="NCBI Taxonomy" id="1807"/>
    <lineage>
        <taxon>Bacteria</taxon>
        <taxon>Bacillati</taxon>
        <taxon>Actinomycetota</taxon>
        <taxon>Actinomycetes</taxon>
        <taxon>Mycobacteriales</taxon>
        <taxon>Mycobacteriaceae</taxon>
        <taxon>Mycolicibacterium</taxon>
    </lineage>
</organism>
<evidence type="ECO:0000256" key="12">
    <source>
        <dbReference type="SAM" id="Phobius"/>
    </source>
</evidence>
<dbReference type="AlphaFoldDB" id="A0A0M2K0K5"/>
<comment type="caution">
    <text evidence="15">The sequence shown here is derived from an EMBL/GenBank/DDBJ whole genome shotgun (WGS) entry which is preliminary data.</text>
</comment>
<dbReference type="PATRIC" id="fig|1807.13.peg.4652"/>
<evidence type="ECO:0000256" key="10">
    <source>
        <dbReference type="PROSITE-ProRule" id="PRU01240"/>
    </source>
</evidence>
<evidence type="ECO:0000256" key="3">
    <source>
        <dbReference type="ARBA" id="ARBA00022475"/>
    </source>
</evidence>
<accession>A0A0M2K0K5</accession>
<protein>
    <submittedName>
        <fullName evidence="15">Peptidase S8</fullName>
    </submittedName>
</protein>
<dbReference type="GO" id="GO:0005886">
    <property type="term" value="C:plasma membrane"/>
    <property type="evidence" value="ECO:0007669"/>
    <property type="project" value="UniProtKB-SubCell"/>
</dbReference>
<keyword evidence="5 12" id="KW-0812">Transmembrane</keyword>
<keyword evidence="3" id="KW-1003">Cell membrane</keyword>
<feature type="domain" description="Peptidase S8/S53" evidence="14">
    <location>
        <begin position="90"/>
        <end position="395"/>
    </location>
</feature>
<evidence type="ECO:0000256" key="7">
    <source>
        <dbReference type="ARBA" id="ARBA00022825"/>
    </source>
</evidence>
<dbReference type="Pfam" id="PF00082">
    <property type="entry name" value="Peptidase_S8"/>
    <property type="match status" value="1"/>
</dbReference>
<evidence type="ECO:0000256" key="2">
    <source>
        <dbReference type="ARBA" id="ARBA00011073"/>
    </source>
</evidence>
<feature type="region of interest" description="Disordered" evidence="11">
    <location>
        <begin position="408"/>
        <end position="433"/>
    </location>
</feature>
<feature type="active site" description="Charge relay system" evidence="10">
    <location>
        <position position="348"/>
    </location>
</feature>
<name>A0A0M2K0K5_9MYCO</name>
<dbReference type="EMBL" id="LAUZ02000069">
    <property type="protein sequence ID" value="KKF00442.1"/>
    <property type="molecule type" value="Genomic_DNA"/>
</dbReference>
<evidence type="ECO:0000256" key="8">
    <source>
        <dbReference type="ARBA" id="ARBA00022989"/>
    </source>
</evidence>
<sequence length="464" mass="47647">MIGQRAGVLATVAVLAAAWPLVGAPSATAITPPVVDPLAVPDGTPRPDEPMKHKYDCIATGLIAGTDPAAVPGSQAFMNLPRLWESAGRGAGVSVALIDTGVWPNPRLPRLRGGGDFIMDGGDGLQDCDAHGTTVAAIIASSPSESDGLVGVAPEVELISIRQSSQMFTPVAPSATSEEDRRAGTVSSLARAVVAAANTGARVINMSIVACIPVLKPVDQTTLGAALRYAAVEKDAVLIAAAGNTSTPGCAQNPNIDATSVEDPRNWNSVVTISTPAWFSDYVLSVSATNNEGQPAVDDQGTDISVGGPWVGVGAPGLFVEGVNQEGNLINGTHDAETNSLKPMSGTSFSAAYVSGLAALIRAKYPDLPAHQVINRIKQTAHSPAAVVDNRLGYGAIDPVAALNYDVPPIPTPRENLSRPLGPPQPEPEPDRRPMMMALVGTATLAVLLGTVLAVGAMSKSRRG</sequence>
<evidence type="ECO:0000256" key="13">
    <source>
        <dbReference type="SAM" id="SignalP"/>
    </source>
</evidence>
<keyword evidence="4 10" id="KW-0645">Protease</keyword>
<dbReference type="GO" id="GO:0004252">
    <property type="term" value="F:serine-type endopeptidase activity"/>
    <property type="evidence" value="ECO:0007669"/>
    <property type="project" value="UniProtKB-UniRule"/>
</dbReference>
<keyword evidence="8 12" id="KW-1133">Transmembrane helix</keyword>
<dbReference type="InterPro" id="IPR050131">
    <property type="entry name" value="Peptidase_S8_subtilisin-like"/>
</dbReference>
<evidence type="ECO:0000256" key="9">
    <source>
        <dbReference type="ARBA" id="ARBA00023136"/>
    </source>
</evidence>
<evidence type="ECO:0000259" key="14">
    <source>
        <dbReference type="Pfam" id="PF00082"/>
    </source>
</evidence>
<keyword evidence="6 10" id="KW-0378">Hydrolase</keyword>
<keyword evidence="13" id="KW-0732">Signal</keyword>
<dbReference type="InterPro" id="IPR015500">
    <property type="entry name" value="Peptidase_S8_subtilisin-rel"/>
</dbReference>
<dbReference type="GO" id="GO:0006508">
    <property type="term" value="P:proteolysis"/>
    <property type="evidence" value="ECO:0007669"/>
    <property type="project" value="UniProtKB-KW"/>
</dbReference>
<dbReference type="InterPro" id="IPR023834">
    <property type="entry name" value="T7SS_pept_S8A_mycosin"/>
</dbReference>
<evidence type="ECO:0000256" key="1">
    <source>
        <dbReference type="ARBA" id="ARBA00004162"/>
    </source>
</evidence>
<feature type="active site" description="Charge relay system" evidence="10">
    <location>
        <position position="131"/>
    </location>
</feature>
<dbReference type="PROSITE" id="PS51892">
    <property type="entry name" value="SUBTILASE"/>
    <property type="match status" value="1"/>
</dbReference>
<reference evidence="15 16" key="1">
    <citation type="journal article" date="2015" name="Genome Announc.">
        <title>Draft Genome Sequence of Mycobacterium obuense Strain UC1, Isolated from Patient Sputum.</title>
        <authorList>
            <person name="Greninger A.L."/>
            <person name="Cunningham G."/>
            <person name="Hsu E.D."/>
            <person name="Yu J.M."/>
            <person name="Chiu C.Y."/>
            <person name="Miller S."/>
        </authorList>
    </citation>
    <scope>NUCLEOTIDE SEQUENCE [LARGE SCALE GENOMIC DNA]</scope>
    <source>
        <strain evidence="15 16">UC1</strain>
    </source>
</reference>
<dbReference type="PRINTS" id="PR00723">
    <property type="entry name" value="SUBTILISIN"/>
</dbReference>
<evidence type="ECO:0000256" key="11">
    <source>
        <dbReference type="SAM" id="MobiDB-lite"/>
    </source>
</evidence>
<dbReference type="PANTHER" id="PTHR43806:SF11">
    <property type="entry name" value="CEREVISIN-RELATED"/>
    <property type="match status" value="1"/>
</dbReference>
<evidence type="ECO:0000313" key="16">
    <source>
        <dbReference type="Proteomes" id="UP000034150"/>
    </source>
</evidence>
<proteinExistence type="inferred from homology"/>
<keyword evidence="7 10" id="KW-0720">Serine protease</keyword>